<evidence type="ECO:0000256" key="2">
    <source>
        <dbReference type="ARBA" id="ARBA00012647"/>
    </source>
</evidence>
<evidence type="ECO:0000256" key="5">
    <source>
        <dbReference type="PIRSR" id="PIRSR601952-2"/>
    </source>
</evidence>
<accession>G5ASX5</accession>
<dbReference type="Proteomes" id="UP000006813">
    <property type="component" value="Unassembled WGS sequence"/>
</dbReference>
<dbReference type="eggNOG" id="KOG4126">
    <property type="taxonomic scope" value="Eukaryota"/>
</dbReference>
<dbReference type="GO" id="GO:0005886">
    <property type="term" value="C:plasma membrane"/>
    <property type="evidence" value="ECO:0007669"/>
    <property type="project" value="UniProtKB-SubCell"/>
</dbReference>
<dbReference type="PANTHER" id="PTHR11596:SF30">
    <property type="entry name" value="INTESTINAL-TYPE ALKALINE PHOSPHATASE"/>
    <property type="match status" value="1"/>
</dbReference>
<dbReference type="OMA" id="NMPCSAR"/>
<comment type="cofactor">
    <cofactor evidence="5">
        <name>Zn(2+)</name>
        <dbReference type="ChEBI" id="CHEBI:29105"/>
    </cofactor>
    <text evidence="5">Binds 2 Zn(2+) ions.</text>
</comment>
<reference evidence="9 10" key="1">
    <citation type="journal article" date="2011" name="Nature">
        <title>Genome sequencing reveals insights into physiology and longevity of the naked mole rat.</title>
        <authorList>
            <person name="Kim E.B."/>
            <person name="Fang X."/>
            <person name="Fushan A.A."/>
            <person name="Huang Z."/>
            <person name="Lobanov A.V."/>
            <person name="Han L."/>
            <person name="Marino S.M."/>
            <person name="Sun X."/>
            <person name="Turanov A.A."/>
            <person name="Yang P."/>
            <person name="Yim S.H."/>
            <person name="Zhao X."/>
            <person name="Kasaikina M.V."/>
            <person name="Stoletzki N."/>
            <person name="Peng C."/>
            <person name="Polak P."/>
            <person name="Xiong Z."/>
            <person name="Kiezun A."/>
            <person name="Zhu Y."/>
            <person name="Chen Y."/>
            <person name="Kryukov G.V."/>
            <person name="Zhang Q."/>
            <person name="Peshkin L."/>
            <person name="Yang L."/>
            <person name="Bronson R.T."/>
            <person name="Buffenstein R."/>
            <person name="Wang B."/>
            <person name="Han C."/>
            <person name="Li Q."/>
            <person name="Chen L."/>
            <person name="Zhao W."/>
            <person name="Sunyaev S.R."/>
            <person name="Park T.J."/>
            <person name="Zhang G."/>
            <person name="Wang J."/>
            <person name="Gladyshev V.N."/>
        </authorList>
    </citation>
    <scope>NUCLEOTIDE SEQUENCE [LARGE SCALE GENOMIC DNA]</scope>
</reference>
<dbReference type="GO" id="GO:0098552">
    <property type="term" value="C:side of membrane"/>
    <property type="evidence" value="ECO:0007669"/>
    <property type="project" value="UniProtKB-KW"/>
</dbReference>
<dbReference type="Gene3D" id="3.40.720.10">
    <property type="entry name" value="Alkaline Phosphatase, subunit A"/>
    <property type="match status" value="2"/>
</dbReference>
<proteinExistence type="inferred from homology"/>
<feature type="binding site" evidence="5">
    <location>
        <position position="64"/>
    </location>
    <ligand>
        <name>Zn(2+)</name>
        <dbReference type="ChEBI" id="CHEBI:29105"/>
        <label>2</label>
    </ligand>
</feature>
<dbReference type="GO" id="GO:0046872">
    <property type="term" value="F:metal ion binding"/>
    <property type="evidence" value="ECO:0007669"/>
    <property type="project" value="UniProtKB-KW"/>
</dbReference>
<protein>
    <recommendedName>
        <fullName evidence="2">alkaline phosphatase</fullName>
        <ecNumber evidence="2">3.1.3.1</ecNumber>
    </recommendedName>
</protein>
<dbReference type="CDD" id="cd16012">
    <property type="entry name" value="ALP"/>
    <property type="match status" value="1"/>
</dbReference>
<feature type="binding site" evidence="5">
    <location>
        <position position="175"/>
    </location>
    <ligand>
        <name>Mg(2+)</name>
        <dbReference type="ChEBI" id="CHEBI:18420"/>
    </ligand>
</feature>
<evidence type="ECO:0000256" key="6">
    <source>
        <dbReference type="RuleBase" id="RU003946"/>
    </source>
</evidence>
<dbReference type="Pfam" id="PF00245">
    <property type="entry name" value="Alk_phosphatase"/>
    <property type="match status" value="2"/>
</dbReference>
<keyword evidence="5" id="KW-0460">Magnesium</keyword>
<dbReference type="PRINTS" id="PR00113">
    <property type="entry name" value="ALKPHPHTASE"/>
</dbReference>
<comment type="similarity">
    <text evidence="6">Belongs to the alkaline phosphatase family.</text>
</comment>
<dbReference type="GO" id="GO:0004035">
    <property type="term" value="F:alkaline phosphatase activity"/>
    <property type="evidence" value="ECO:0007669"/>
    <property type="project" value="UniProtKB-EC"/>
</dbReference>
<dbReference type="AlphaFoldDB" id="G5ASX5"/>
<feature type="signal peptide" evidence="8">
    <location>
        <begin position="1"/>
        <end position="23"/>
    </location>
</feature>
<dbReference type="FunCoup" id="G5ASX5">
    <property type="interactions" value="211"/>
</dbReference>
<name>G5ASX5_HETGA</name>
<evidence type="ECO:0000256" key="1">
    <source>
        <dbReference type="ARBA" id="ARBA00004609"/>
    </source>
</evidence>
<dbReference type="InParanoid" id="G5ASX5"/>
<dbReference type="InterPro" id="IPR017850">
    <property type="entry name" value="Alkaline_phosphatase_core_sf"/>
</dbReference>
<feature type="binding site" evidence="5">
    <location>
        <position position="362"/>
    </location>
    <ligand>
        <name>Zn(2+)</name>
        <dbReference type="ChEBI" id="CHEBI:29105"/>
        <label>2</label>
    </ligand>
</feature>
<comment type="cofactor">
    <cofactor evidence="5">
        <name>Mg(2+)</name>
        <dbReference type="ChEBI" id="CHEBI:18420"/>
    </cofactor>
    <text evidence="5">Binds 1 Mg(2+) ion.</text>
</comment>
<feature type="binding site" evidence="5">
    <location>
        <position position="64"/>
    </location>
    <ligand>
        <name>Mg(2+)</name>
        <dbReference type="ChEBI" id="CHEBI:18420"/>
    </ligand>
</feature>
<dbReference type="EC" id="3.1.3.1" evidence="2"/>
<dbReference type="InterPro" id="IPR001952">
    <property type="entry name" value="Alkaline_phosphatase"/>
</dbReference>
<dbReference type="EMBL" id="JH166816">
    <property type="protein sequence ID" value="EHB00117.1"/>
    <property type="molecule type" value="Genomic_DNA"/>
</dbReference>
<evidence type="ECO:0000256" key="8">
    <source>
        <dbReference type="SAM" id="SignalP"/>
    </source>
</evidence>
<evidence type="ECO:0000256" key="3">
    <source>
        <dbReference type="ARBA" id="ARBA00022622"/>
    </source>
</evidence>
<keyword evidence="3" id="KW-0449">Lipoprotein</keyword>
<evidence type="ECO:0000256" key="4">
    <source>
        <dbReference type="PIRSR" id="PIRSR601952-1"/>
    </source>
</evidence>
<keyword evidence="5" id="KW-0479">Metal-binding</keyword>
<feature type="chain" id="PRO_5003473568" description="alkaline phosphatase" evidence="8">
    <location>
        <begin position="24"/>
        <end position="639"/>
    </location>
</feature>
<dbReference type="STRING" id="10181.G5ASX5"/>
<dbReference type="SMART" id="SM00098">
    <property type="entry name" value="alkPPc"/>
    <property type="match status" value="1"/>
</dbReference>
<feature type="binding site" evidence="5">
    <location>
        <position position="177"/>
    </location>
    <ligand>
        <name>Mg(2+)</name>
        <dbReference type="ChEBI" id="CHEBI:18420"/>
    </ligand>
</feature>
<keyword evidence="3" id="KW-0472">Membrane</keyword>
<dbReference type="Gene3D" id="1.10.1380.10">
    <property type="entry name" value="Neutral endopeptidase , domain2"/>
    <property type="match status" value="1"/>
</dbReference>
<feature type="binding site" evidence="5">
    <location>
        <position position="333"/>
    </location>
    <ligand>
        <name>Mg(2+)</name>
        <dbReference type="ChEBI" id="CHEBI:18420"/>
    </ligand>
</feature>
<keyword evidence="3" id="KW-0325">Glycoprotein</keyword>
<dbReference type="SUPFAM" id="SSF53649">
    <property type="entry name" value="Alkaline phosphatase-like"/>
    <property type="match status" value="1"/>
</dbReference>
<dbReference type="PANTHER" id="PTHR11596">
    <property type="entry name" value="ALKALINE PHOSPHATASE"/>
    <property type="match status" value="1"/>
</dbReference>
<feature type="binding site" evidence="5">
    <location>
        <position position="361"/>
    </location>
    <ligand>
        <name>Zn(2+)</name>
        <dbReference type="ChEBI" id="CHEBI:29105"/>
        <label>2</label>
    </ligand>
</feature>
<keyword evidence="3" id="KW-0336">GPI-anchor</keyword>
<evidence type="ECO:0000256" key="7">
    <source>
        <dbReference type="SAM" id="MobiDB-lite"/>
    </source>
</evidence>
<gene>
    <name evidence="9" type="ORF">GW7_10367</name>
</gene>
<evidence type="ECO:0000313" key="10">
    <source>
        <dbReference type="Proteomes" id="UP000006813"/>
    </source>
</evidence>
<comment type="subcellular location">
    <subcellularLocation>
        <location evidence="1">Cell membrane</location>
        <topology evidence="1">Lipid-anchor</topology>
        <topology evidence="1">GPI-anchor</topology>
    </subcellularLocation>
</comment>
<organism evidence="9 10">
    <name type="scientific">Heterocephalus glaber</name>
    <name type="common">Naked mole rat</name>
    <dbReference type="NCBI Taxonomy" id="10181"/>
    <lineage>
        <taxon>Eukaryota</taxon>
        <taxon>Metazoa</taxon>
        <taxon>Chordata</taxon>
        <taxon>Craniata</taxon>
        <taxon>Vertebrata</taxon>
        <taxon>Euteleostomi</taxon>
        <taxon>Mammalia</taxon>
        <taxon>Eutheria</taxon>
        <taxon>Euarchontoglires</taxon>
        <taxon>Glires</taxon>
        <taxon>Rodentia</taxon>
        <taxon>Hystricomorpha</taxon>
        <taxon>Bathyergidae</taxon>
        <taxon>Heterocephalus</taxon>
    </lineage>
</organism>
<feature type="active site" description="Phosphoserine intermediate" evidence="4">
    <location>
        <position position="114"/>
    </location>
</feature>
<feature type="region of interest" description="Disordered" evidence="7">
    <location>
        <begin position="232"/>
        <end position="252"/>
    </location>
</feature>
<feature type="binding site" evidence="5">
    <location>
        <position position="433"/>
    </location>
    <ligand>
        <name>Zn(2+)</name>
        <dbReference type="ChEBI" id="CHEBI:29105"/>
        <label>2</label>
    </ligand>
</feature>
<keyword evidence="8" id="KW-0732">Signal</keyword>
<sequence>MQGARALLLLLLLLGLRLQLTLGIIPEEENPAFWNQKGAEALAAAKKLQPIQTAAKNLILFLGDGMGVSTVTATRILKGQMQGQPGPETTLAMDRFPYMALSKTYNVDRQVPDSAGTSTAYLCGIKTNFQTIGLSAAARYNNCSTERGNEVKSVMYWAEKAGKSVGIVTTTRVQHASPAGTYAHTVNRNWYSDADMPASARQEGCRDIATQLVSNMDIDVILGGGRKYMFPRGTPDPEYPSNTAQGGARQDGKDLVQEWLSKHEGSQYVWNRTELLRVSQDPSVTRLMGLFEPGHLAYETYRDPELDPSLAEMTAVAVRVLSRNPRGFFLFVEGEGAPGRAGGRAGQLTSEQDTLTLITADHSHVFTFGGYTLRGTSIFGLSPEKAKDGKAYTSILYGNGPNFKNPRADVTAQESGNPTYQQQSAVPVQSETHGGEDVAVFARGPQAHLMHGVQEQSYIAHLMAFAGCLEPYTACGLLPPGQRGDQTGLLSTVSSQITVSEYNDLGPDVSAMYNKVTLGQLQKITPYVSVAAPPRRPGRAPLMGLVCCFPCTWTLPGVPSASLTLPSAPQLRWKWLLDQIFQEDFSEDEEVVLLATDYMQQVSQLIRSTPHRWAAAPARPAPAVCRALLCTCSCLRGHL</sequence>
<dbReference type="InterPro" id="IPR042089">
    <property type="entry name" value="Peptidase_M13_dom_2"/>
</dbReference>
<keyword evidence="5" id="KW-0862">Zinc</keyword>
<evidence type="ECO:0000313" key="9">
    <source>
        <dbReference type="EMBL" id="EHB00117.1"/>
    </source>
</evidence>